<feature type="binding site" evidence="9">
    <location>
        <position position="234"/>
    </location>
    <ligand>
        <name>[4Fe-4S] cluster</name>
        <dbReference type="ChEBI" id="CHEBI:49883"/>
        <label>2</label>
    </ligand>
</feature>
<keyword evidence="9" id="KW-0846">Cobalamin</keyword>
<keyword evidence="8 9" id="KW-0411">Iron-sulfur</keyword>
<feature type="binding site" evidence="9">
    <location>
        <position position="209"/>
    </location>
    <ligand>
        <name>cob(II)alamin</name>
        <dbReference type="ChEBI" id="CHEBI:16304"/>
    </ligand>
</feature>
<keyword evidence="6 9" id="KW-0560">Oxidoreductase</keyword>
<evidence type="ECO:0000256" key="2">
    <source>
        <dbReference type="ARBA" id="ARBA00022490"/>
    </source>
</evidence>
<dbReference type="HAMAP" id="MF_00916">
    <property type="entry name" value="QueG"/>
    <property type="match status" value="1"/>
</dbReference>
<protein>
    <recommendedName>
        <fullName evidence="9">Epoxyqueuosine reductase</fullName>
        <ecNumber evidence="9">1.17.99.6</ecNumber>
    </recommendedName>
    <alternativeName>
        <fullName evidence="9">Queuosine biosynthesis protein QueG</fullName>
    </alternativeName>
</protein>
<dbReference type="NCBIfam" id="TIGR00276">
    <property type="entry name" value="tRNA epoxyqueuosine(34) reductase QueG"/>
    <property type="match status" value="1"/>
</dbReference>
<evidence type="ECO:0000256" key="1">
    <source>
        <dbReference type="ARBA" id="ARBA00022485"/>
    </source>
</evidence>
<keyword evidence="2 9" id="KW-0963">Cytoplasm</keyword>
<feature type="binding site" evidence="9">
    <location>
        <position position="237"/>
    </location>
    <ligand>
        <name>[4Fe-4S] cluster</name>
        <dbReference type="ChEBI" id="CHEBI:49883"/>
        <label>2</label>
    </ligand>
</feature>
<dbReference type="EMBL" id="JAENII010000004">
    <property type="protein sequence ID" value="MBK1826604.1"/>
    <property type="molecule type" value="Genomic_DNA"/>
</dbReference>
<feature type="active site" description="Proton donor" evidence="9">
    <location>
        <position position="127"/>
    </location>
</feature>
<feature type="binding site" evidence="9">
    <location>
        <position position="184"/>
    </location>
    <ligand>
        <name>[4Fe-4S] cluster</name>
        <dbReference type="ChEBI" id="CHEBI:49883"/>
        <label>1</label>
    </ligand>
</feature>
<comment type="caution">
    <text evidence="9">Lacks conserved residue(s) required for the propagation of feature annotation.</text>
</comment>
<dbReference type="GO" id="GO:0005737">
    <property type="term" value="C:cytoplasm"/>
    <property type="evidence" value="ECO:0007669"/>
    <property type="project" value="UniProtKB-SubCell"/>
</dbReference>
<comment type="cofactor">
    <cofactor evidence="9">
        <name>cob(II)alamin</name>
        <dbReference type="ChEBI" id="CHEBI:16304"/>
    </cofactor>
</comment>
<dbReference type="SUPFAM" id="SSF46548">
    <property type="entry name" value="alpha-helical ferredoxin"/>
    <property type="match status" value="1"/>
</dbReference>
<feature type="binding site" evidence="9">
    <location>
        <position position="207"/>
    </location>
    <ligand>
        <name>[4Fe-4S] cluster</name>
        <dbReference type="ChEBI" id="CHEBI:49883"/>
        <label>2</label>
    </ligand>
</feature>
<reference evidence="11" key="1">
    <citation type="submission" date="2021-01" db="EMBL/GenBank/DDBJ databases">
        <title>Modified the classification status of verrucomicrobia.</title>
        <authorList>
            <person name="Feng X."/>
        </authorList>
    </citation>
    <scope>NUCLEOTIDE SEQUENCE</scope>
    <source>
        <strain evidence="11">KCTC 22201</strain>
    </source>
</reference>
<evidence type="ECO:0000256" key="9">
    <source>
        <dbReference type="HAMAP-Rule" id="MF_00916"/>
    </source>
</evidence>
<feature type="binding site" evidence="9">
    <location>
        <position position="241"/>
    </location>
    <ligand>
        <name>[4Fe-4S] cluster</name>
        <dbReference type="ChEBI" id="CHEBI:49883"/>
        <label>1</label>
    </ligand>
</feature>
<name>A0A934R7B5_9BACT</name>
<evidence type="ECO:0000256" key="3">
    <source>
        <dbReference type="ARBA" id="ARBA00022694"/>
    </source>
</evidence>
<dbReference type="EC" id="1.17.99.6" evidence="9"/>
<dbReference type="InterPro" id="IPR017900">
    <property type="entry name" value="4Fe4S_Fe_S_CS"/>
</dbReference>
<feature type="binding site" evidence="9">
    <location>
        <position position="187"/>
    </location>
    <ligand>
        <name>[4Fe-4S] cluster</name>
        <dbReference type="ChEBI" id="CHEBI:49883"/>
        <label>1</label>
    </ligand>
</feature>
<keyword evidence="1 9" id="KW-0004">4Fe-4S</keyword>
<dbReference type="Pfam" id="PF13484">
    <property type="entry name" value="Fer4_16"/>
    <property type="match status" value="1"/>
</dbReference>
<dbReference type="Gene3D" id="1.25.10.10">
    <property type="entry name" value="Leucine-rich Repeat Variant"/>
    <property type="match status" value="1"/>
</dbReference>
<dbReference type="GO" id="GO:0008616">
    <property type="term" value="P:tRNA queuosine(34) biosynthetic process"/>
    <property type="evidence" value="ECO:0007669"/>
    <property type="project" value="UniProtKB-UniRule"/>
</dbReference>
<comment type="function">
    <text evidence="9">Catalyzes the conversion of epoxyqueuosine (oQ) to queuosine (Q), which is a hypermodified base found in the wobble positions of tRNA(Asp), tRNA(Asn), tRNA(His) and tRNA(Tyr).</text>
</comment>
<comment type="cofactor">
    <cofactor evidence="9">
        <name>[4Fe-4S] cluster</name>
        <dbReference type="ChEBI" id="CHEBI:49883"/>
    </cofactor>
    <text evidence="9">Binds 2 [4Fe-4S] clusters per monomer.</text>
</comment>
<dbReference type="Proteomes" id="UP000658278">
    <property type="component" value="Unassembled WGS sequence"/>
</dbReference>
<evidence type="ECO:0000259" key="10">
    <source>
        <dbReference type="PROSITE" id="PS51379"/>
    </source>
</evidence>
<evidence type="ECO:0000256" key="6">
    <source>
        <dbReference type="ARBA" id="ARBA00023002"/>
    </source>
</evidence>
<evidence type="ECO:0000256" key="7">
    <source>
        <dbReference type="ARBA" id="ARBA00023004"/>
    </source>
</evidence>
<organism evidence="11 12">
    <name type="scientific">Haloferula rosea</name>
    <dbReference type="NCBI Taxonomy" id="490093"/>
    <lineage>
        <taxon>Bacteria</taxon>
        <taxon>Pseudomonadati</taxon>
        <taxon>Verrucomicrobiota</taxon>
        <taxon>Verrucomicrobiia</taxon>
        <taxon>Verrucomicrobiales</taxon>
        <taxon>Verrucomicrobiaceae</taxon>
        <taxon>Haloferula</taxon>
    </lineage>
</organism>
<feature type="binding site" evidence="9">
    <location>
        <position position="181"/>
    </location>
    <ligand>
        <name>[4Fe-4S] cluster</name>
        <dbReference type="ChEBI" id="CHEBI:49883"/>
        <label>1</label>
    </ligand>
</feature>
<comment type="caution">
    <text evidence="11">The sequence shown here is derived from an EMBL/GenBank/DDBJ whole genome shotgun (WGS) entry which is preliminary data.</text>
</comment>
<proteinExistence type="inferred from homology"/>
<feature type="binding site" evidence="9">
    <location>
        <position position="216"/>
    </location>
    <ligand>
        <name>tRNA</name>
        <dbReference type="ChEBI" id="CHEBI:17843"/>
    </ligand>
</feature>
<evidence type="ECO:0000313" key="11">
    <source>
        <dbReference type="EMBL" id="MBK1826604.1"/>
    </source>
</evidence>
<dbReference type="FunFam" id="3.30.70.20:FF:000017">
    <property type="entry name" value="Epoxyqueuosine reductase"/>
    <property type="match status" value="1"/>
</dbReference>
<evidence type="ECO:0000256" key="8">
    <source>
        <dbReference type="ARBA" id="ARBA00023014"/>
    </source>
</evidence>
<feature type="binding site" evidence="9">
    <location>
        <position position="127"/>
    </location>
    <ligand>
        <name>cob(II)alamin</name>
        <dbReference type="ChEBI" id="CHEBI:16304"/>
    </ligand>
</feature>
<dbReference type="PANTHER" id="PTHR30002:SF4">
    <property type="entry name" value="EPOXYQUEUOSINE REDUCTASE"/>
    <property type="match status" value="1"/>
</dbReference>
<dbReference type="InterPro" id="IPR013542">
    <property type="entry name" value="QueG_DUF1730"/>
</dbReference>
<dbReference type="PROSITE" id="PS51379">
    <property type="entry name" value="4FE4S_FER_2"/>
    <property type="match status" value="1"/>
</dbReference>
<keyword evidence="5 9" id="KW-0671">Queuosine biosynthesis</keyword>
<dbReference type="InterPro" id="IPR004453">
    <property type="entry name" value="QueG"/>
</dbReference>
<feature type="binding site" evidence="9">
    <location>
        <position position="59"/>
    </location>
    <ligand>
        <name>cob(II)alamin</name>
        <dbReference type="ChEBI" id="CHEBI:16304"/>
    </ligand>
</feature>
<feature type="binding site" evidence="9">
    <location>
        <position position="162"/>
    </location>
    <ligand>
        <name>cob(II)alamin</name>
        <dbReference type="ChEBI" id="CHEBI:16304"/>
    </ligand>
</feature>
<comment type="subcellular location">
    <subcellularLocation>
        <location evidence="9">Cytoplasm</location>
    </subcellularLocation>
</comment>
<evidence type="ECO:0000256" key="4">
    <source>
        <dbReference type="ARBA" id="ARBA00022723"/>
    </source>
</evidence>
<keyword evidence="9" id="KW-0170">Cobalt</keyword>
<accession>A0A934R7B5</accession>
<dbReference type="InterPro" id="IPR011989">
    <property type="entry name" value="ARM-like"/>
</dbReference>
<dbReference type="GO" id="GO:0051539">
    <property type="term" value="F:4 iron, 4 sulfur cluster binding"/>
    <property type="evidence" value="ECO:0007669"/>
    <property type="project" value="UniProtKB-KW"/>
</dbReference>
<feature type="domain" description="4Fe-4S ferredoxin-type" evidence="10">
    <location>
        <begin position="172"/>
        <end position="201"/>
    </location>
</feature>
<dbReference type="Pfam" id="PF08331">
    <property type="entry name" value="QueG_DUF1730"/>
    <property type="match status" value="1"/>
</dbReference>
<comment type="subunit">
    <text evidence="9">Monomer.</text>
</comment>
<sequence length="342" mass="38735">MPTDPVSAESIKQLAAELGFDDCRIAAAGTATHADSFQAWIDDGCHGEMGWLERTPERRCDPREVLPGCRSVVSLAINYYPGPNPDTGWRIARYSWNEDYHDLVEKKLKQMNAAMVELGGTQRYYVDTGPVLERDFASDAGLGWNGKSTVQIHRHLGTWFFLAELLTTLDLPADEPFGDHCGKCTRCIDACPTDAITEPHRVDARRCISYLTIEHKGAIPMEFRKAIGNRLYGCDECLEVCPWNRFAKLSRESRFHAREEIFDKSTRDFLDLTVEEFRTVFRKNPIKRIKLPRFQRNVCVVLGNTGTVDDLPALERAAQHEDPLVAEHATWAIGEIKKRASH</sequence>
<dbReference type="PROSITE" id="PS00198">
    <property type="entry name" value="4FE4S_FER_1"/>
    <property type="match status" value="1"/>
</dbReference>
<dbReference type="InterPro" id="IPR017896">
    <property type="entry name" value="4Fe4S_Fe-S-bd"/>
</dbReference>
<gene>
    <name evidence="9 11" type="primary">queG</name>
    <name evidence="11" type="ORF">JIN81_06215</name>
</gene>
<evidence type="ECO:0000313" key="12">
    <source>
        <dbReference type="Proteomes" id="UP000658278"/>
    </source>
</evidence>
<feature type="binding site" evidence="9">
    <location>
        <position position="191"/>
    </location>
    <ligand>
        <name>[4Fe-4S] cluster</name>
        <dbReference type="ChEBI" id="CHEBI:49883"/>
        <label>2</label>
    </ligand>
</feature>
<comment type="pathway">
    <text evidence="9">tRNA modification; tRNA-queuosine biosynthesis.</text>
</comment>
<dbReference type="GO" id="GO:0031419">
    <property type="term" value="F:cobalamin binding"/>
    <property type="evidence" value="ECO:0007669"/>
    <property type="project" value="UniProtKB-KW"/>
</dbReference>
<keyword evidence="7 9" id="KW-0408">Iron</keyword>
<comment type="similarity">
    <text evidence="9">Belongs to the QueG family.</text>
</comment>
<dbReference type="GO" id="GO:0052693">
    <property type="term" value="F:epoxyqueuosine reductase activity"/>
    <property type="evidence" value="ECO:0007669"/>
    <property type="project" value="UniProtKB-UniRule"/>
</dbReference>
<feature type="binding site" evidence="9">
    <location>
        <begin position="234"/>
        <end position="235"/>
    </location>
    <ligand>
        <name>cob(II)alamin</name>
        <dbReference type="ChEBI" id="CHEBI:16304"/>
    </ligand>
</feature>
<dbReference type="Gene3D" id="3.30.70.20">
    <property type="match status" value="1"/>
</dbReference>
<dbReference type="PANTHER" id="PTHR30002">
    <property type="entry name" value="EPOXYQUEUOSINE REDUCTASE"/>
    <property type="match status" value="1"/>
</dbReference>
<dbReference type="AlphaFoldDB" id="A0A934R7B5"/>
<evidence type="ECO:0000256" key="5">
    <source>
        <dbReference type="ARBA" id="ARBA00022785"/>
    </source>
</evidence>
<comment type="catalytic activity">
    <reaction evidence="9">
        <text>epoxyqueuosine(34) in tRNA + AH2 = queuosine(34) in tRNA + A + H2O</text>
        <dbReference type="Rhea" id="RHEA:32159"/>
        <dbReference type="Rhea" id="RHEA-COMP:18571"/>
        <dbReference type="Rhea" id="RHEA-COMP:18582"/>
        <dbReference type="ChEBI" id="CHEBI:13193"/>
        <dbReference type="ChEBI" id="CHEBI:15377"/>
        <dbReference type="ChEBI" id="CHEBI:17499"/>
        <dbReference type="ChEBI" id="CHEBI:194431"/>
        <dbReference type="ChEBI" id="CHEBI:194443"/>
        <dbReference type="EC" id="1.17.99.6"/>
    </reaction>
</comment>
<keyword evidence="12" id="KW-1185">Reference proteome</keyword>
<keyword evidence="4 9" id="KW-0479">Metal-binding</keyword>
<dbReference type="GO" id="GO:0046872">
    <property type="term" value="F:metal ion binding"/>
    <property type="evidence" value="ECO:0007669"/>
    <property type="project" value="UniProtKB-KW"/>
</dbReference>
<keyword evidence="3 9" id="KW-0819">tRNA processing</keyword>